<evidence type="ECO:0000256" key="2">
    <source>
        <dbReference type="SAM" id="Phobius"/>
    </source>
</evidence>
<accession>A0A7S1ZHM8</accession>
<gene>
    <name evidence="3" type="ORF">OSIN01602_LOCUS10091</name>
</gene>
<evidence type="ECO:0000313" key="3">
    <source>
        <dbReference type="EMBL" id="CAD9339338.1"/>
    </source>
</evidence>
<proteinExistence type="predicted"/>
<evidence type="ECO:0000256" key="1">
    <source>
        <dbReference type="SAM" id="Coils"/>
    </source>
</evidence>
<reference evidence="3" key="1">
    <citation type="submission" date="2021-01" db="EMBL/GenBank/DDBJ databases">
        <authorList>
            <person name="Corre E."/>
            <person name="Pelletier E."/>
            <person name="Niang G."/>
            <person name="Scheremetjew M."/>
            <person name="Finn R."/>
            <person name="Kale V."/>
            <person name="Holt S."/>
            <person name="Cochrane G."/>
            <person name="Meng A."/>
            <person name="Brown T."/>
            <person name="Cohen L."/>
        </authorList>
    </citation>
    <scope>NUCLEOTIDE SEQUENCE</scope>
    <source>
        <strain evidence="3">Grunow 1884</strain>
    </source>
</reference>
<protein>
    <submittedName>
        <fullName evidence="3">Uncharacterized protein</fullName>
    </submittedName>
</protein>
<feature type="coiled-coil region" evidence="1">
    <location>
        <begin position="5"/>
        <end position="43"/>
    </location>
</feature>
<name>A0A7S1ZHM8_TRICV</name>
<keyword evidence="2" id="KW-0472">Membrane</keyword>
<keyword evidence="2" id="KW-0812">Transmembrane</keyword>
<dbReference type="AlphaFoldDB" id="A0A7S1ZHM8"/>
<sequence>MIHALESHKIEVSQLKEERKVAEESQQATIQELHDQLQKKETAYEERSGALIETLTAVEAARDAARYELEILKKSKELALAKDLHEGEVEALRKEYGNLEEAHKEMIFIEEGKKLCGDEINHVSLPPAHGGVLRTAGQSQHLEKTNLDQSLHRNGFMMENFTRKKNKWARIIVPVVAGAAVVLLSPAFFRALSLAAKQLSGWVVGLAGHTALKNNIIRRNPFQGVKVFVDQLVVGVIGRPLHVAGMAVRSGAVFGAFRAILGL</sequence>
<dbReference type="EMBL" id="HBGO01017706">
    <property type="protein sequence ID" value="CAD9339338.1"/>
    <property type="molecule type" value="Transcribed_RNA"/>
</dbReference>
<keyword evidence="2" id="KW-1133">Transmembrane helix</keyword>
<organism evidence="3">
    <name type="scientific">Trieres chinensis</name>
    <name type="common">Marine centric diatom</name>
    <name type="synonym">Odontella sinensis</name>
    <dbReference type="NCBI Taxonomy" id="1514140"/>
    <lineage>
        <taxon>Eukaryota</taxon>
        <taxon>Sar</taxon>
        <taxon>Stramenopiles</taxon>
        <taxon>Ochrophyta</taxon>
        <taxon>Bacillariophyta</taxon>
        <taxon>Mediophyceae</taxon>
        <taxon>Biddulphiophycidae</taxon>
        <taxon>Eupodiscales</taxon>
        <taxon>Parodontellaceae</taxon>
        <taxon>Trieres</taxon>
    </lineage>
</organism>
<keyword evidence="1" id="KW-0175">Coiled coil</keyword>
<feature type="transmembrane region" description="Helical" evidence="2">
    <location>
        <begin position="168"/>
        <end position="189"/>
    </location>
</feature>